<evidence type="ECO:0000256" key="6">
    <source>
        <dbReference type="SAM" id="Phobius"/>
    </source>
</evidence>
<evidence type="ECO:0000256" key="5">
    <source>
        <dbReference type="ARBA" id="ARBA00023136"/>
    </source>
</evidence>
<feature type="domain" description="RDD" evidence="7">
    <location>
        <begin position="57"/>
        <end position="222"/>
    </location>
</feature>
<sequence length="229" mass="24752">MGYVTVPLPPSPPASWYPDPSNPAQLRYWDGTQWTAHTAPLQSTRSALPLGPGGRPYASFWRRLSGLIIDNIALAPVMVGLFALAFGKAVTAMIDGISSLPPDASQAEVQRRTEEMLAAFPSGQELLGFILITSAISLLYFGVCLHLWGCTLGGFLVGIRCVNEEGTNPSWHQSFVRQAVVSGLSIASAIPLVGFLATVLTFVNYLSMLSNPRRQAWMDRAASTFVVRV</sequence>
<dbReference type="Pfam" id="PF06271">
    <property type="entry name" value="RDD"/>
    <property type="match status" value="1"/>
</dbReference>
<feature type="transmembrane region" description="Helical" evidence="6">
    <location>
        <begin position="126"/>
        <end position="159"/>
    </location>
</feature>
<feature type="transmembrane region" description="Helical" evidence="6">
    <location>
        <begin position="64"/>
        <end position="86"/>
    </location>
</feature>
<dbReference type="GO" id="GO:0005886">
    <property type="term" value="C:plasma membrane"/>
    <property type="evidence" value="ECO:0007669"/>
    <property type="project" value="UniProtKB-SubCell"/>
</dbReference>
<evidence type="ECO:0000256" key="1">
    <source>
        <dbReference type="ARBA" id="ARBA00004651"/>
    </source>
</evidence>
<dbReference type="PANTHER" id="PTHR36115">
    <property type="entry name" value="PROLINE-RICH ANTIGEN HOMOLOG-RELATED"/>
    <property type="match status" value="1"/>
</dbReference>
<evidence type="ECO:0000256" key="4">
    <source>
        <dbReference type="ARBA" id="ARBA00022989"/>
    </source>
</evidence>
<protein>
    <submittedName>
        <fullName evidence="9">Unannotated protein</fullName>
    </submittedName>
</protein>
<evidence type="ECO:0000313" key="9">
    <source>
        <dbReference type="EMBL" id="CAB4958501.1"/>
    </source>
</evidence>
<evidence type="ECO:0000259" key="7">
    <source>
        <dbReference type="Pfam" id="PF06271"/>
    </source>
</evidence>
<keyword evidence="3 6" id="KW-0812">Transmembrane</keyword>
<dbReference type="Pfam" id="PF10708">
    <property type="entry name" value="DUF2510"/>
    <property type="match status" value="1"/>
</dbReference>
<feature type="domain" description="DUF2510" evidence="8">
    <location>
        <begin position="14"/>
        <end position="44"/>
    </location>
</feature>
<organism evidence="9">
    <name type="scientific">freshwater metagenome</name>
    <dbReference type="NCBI Taxonomy" id="449393"/>
    <lineage>
        <taxon>unclassified sequences</taxon>
        <taxon>metagenomes</taxon>
        <taxon>ecological metagenomes</taxon>
    </lineage>
</organism>
<dbReference type="InterPro" id="IPR018929">
    <property type="entry name" value="DUF2510"/>
</dbReference>
<keyword evidence="4 6" id="KW-1133">Transmembrane helix</keyword>
<gene>
    <name evidence="9" type="ORF">UFOPK3773_01842</name>
</gene>
<comment type="subcellular location">
    <subcellularLocation>
        <location evidence="1">Cell membrane</location>
        <topology evidence="1">Multi-pass membrane protein</topology>
    </subcellularLocation>
</comment>
<evidence type="ECO:0000256" key="2">
    <source>
        <dbReference type="ARBA" id="ARBA00022475"/>
    </source>
</evidence>
<dbReference type="InterPro" id="IPR051791">
    <property type="entry name" value="Pra-immunoreactive"/>
</dbReference>
<dbReference type="PANTHER" id="PTHR36115:SF4">
    <property type="entry name" value="MEMBRANE PROTEIN"/>
    <property type="match status" value="1"/>
</dbReference>
<dbReference type="AlphaFoldDB" id="A0A6J7KSL9"/>
<dbReference type="InterPro" id="IPR010432">
    <property type="entry name" value="RDD"/>
</dbReference>
<reference evidence="9" key="1">
    <citation type="submission" date="2020-05" db="EMBL/GenBank/DDBJ databases">
        <authorList>
            <person name="Chiriac C."/>
            <person name="Salcher M."/>
            <person name="Ghai R."/>
            <person name="Kavagutti S V."/>
        </authorList>
    </citation>
    <scope>NUCLEOTIDE SEQUENCE</scope>
</reference>
<evidence type="ECO:0000259" key="8">
    <source>
        <dbReference type="Pfam" id="PF10708"/>
    </source>
</evidence>
<feature type="transmembrane region" description="Helical" evidence="6">
    <location>
        <begin position="179"/>
        <end position="206"/>
    </location>
</feature>
<name>A0A6J7KSL9_9ZZZZ</name>
<dbReference type="EMBL" id="CAFBNF010000254">
    <property type="protein sequence ID" value="CAB4958501.1"/>
    <property type="molecule type" value="Genomic_DNA"/>
</dbReference>
<accession>A0A6J7KSL9</accession>
<keyword evidence="2" id="KW-1003">Cell membrane</keyword>
<keyword evidence="5 6" id="KW-0472">Membrane</keyword>
<evidence type="ECO:0000256" key="3">
    <source>
        <dbReference type="ARBA" id="ARBA00022692"/>
    </source>
</evidence>
<proteinExistence type="predicted"/>